<organism evidence="1 2">
    <name type="scientific">Marinobacter salinisoli</name>
    <dbReference type="NCBI Taxonomy" id="2769486"/>
    <lineage>
        <taxon>Bacteria</taxon>
        <taxon>Pseudomonadati</taxon>
        <taxon>Pseudomonadota</taxon>
        <taxon>Gammaproteobacteria</taxon>
        <taxon>Pseudomonadales</taxon>
        <taxon>Marinobacteraceae</taxon>
        <taxon>Marinobacter</taxon>
    </lineage>
</organism>
<dbReference type="Proteomes" id="UP000663555">
    <property type="component" value="Chromosome"/>
</dbReference>
<dbReference type="PANTHER" id="PTHR39206">
    <property type="entry name" value="SLL8004 PROTEIN"/>
    <property type="match status" value="1"/>
</dbReference>
<accession>A0ABX7MNT1</accession>
<evidence type="ECO:0000313" key="1">
    <source>
        <dbReference type="EMBL" id="QSP93898.1"/>
    </source>
</evidence>
<proteinExistence type="predicted"/>
<keyword evidence="2" id="KW-1185">Reference proteome</keyword>
<dbReference type="Gene3D" id="3.40.50.300">
    <property type="entry name" value="P-loop containing nucleotide triphosphate hydrolases"/>
    <property type="match status" value="1"/>
</dbReference>
<name>A0ABX7MNT1_9GAMM</name>
<dbReference type="PANTHER" id="PTHR39206:SF1">
    <property type="entry name" value="SLL8004 PROTEIN"/>
    <property type="match status" value="1"/>
</dbReference>
<dbReference type="SUPFAM" id="SSF52540">
    <property type="entry name" value="P-loop containing nucleoside triphosphate hydrolases"/>
    <property type="match status" value="1"/>
</dbReference>
<reference evidence="1 2" key="1">
    <citation type="submission" date="2021-03" db="EMBL/GenBank/DDBJ databases">
        <title>Genome sequencing of Marinobacter sp. LPB0319.</title>
        <authorList>
            <person name="Kim J."/>
        </authorList>
    </citation>
    <scope>NUCLEOTIDE SEQUENCE [LARGE SCALE GENOMIC DNA]</scope>
    <source>
        <strain evidence="1 2">LPB0319</strain>
    </source>
</reference>
<sequence>MEPSLKRTTPPELWVLVGGNGSGKSTFYRQFLAKHGLPLVNADQIAARFFPDNPEANSYEAALLAARERDRILTCGQSFCYETVFSHPSKVDFIAKAKAHGYVIKVFAFHVEHADLNLARISQRIREGGHSVPEDKVRSRIPRTLKHIQAATPLCDEVYLFDNSSAEHPYQLVAAYRTHRWDQITPTLPAWASTLVET</sequence>
<protein>
    <submittedName>
        <fullName evidence="1">AAA family ATPase</fullName>
    </submittedName>
</protein>
<dbReference type="EMBL" id="CP071247">
    <property type="protein sequence ID" value="QSP93898.1"/>
    <property type="molecule type" value="Genomic_DNA"/>
</dbReference>
<evidence type="ECO:0000313" key="2">
    <source>
        <dbReference type="Proteomes" id="UP000663555"/>
    </source>
</evidence>
<dbReference type="InterPro" id="IPR027417">
    <property type="entry name" value="P-loop_NTPase"/>
</dbReference>
<gene>
    <name evidence="1" type="ORF">LPB19_11910</name>
</gene>
<dbReference type="Pfam" id="PF13671">
    <property type="entry name" value="AAA_33"/>
    <property type="match status" value="1"/>
</dbReference>